<keyword evidence="2" id="KW-1185">Reference proteome</keyword>
<dbReference type="EMBL" id="JAIWYP010000004">
    <property type="protein sequence ID" value="KAH3842237.1"/>
    <property type="molecule type" value="Genomic_DNA"/>
</dbReference>
<dbReference type="Proteomes" id="UP000828390">
    <property type="component" value="Unassembled WGS sequence"/>
</dbReference>
<evidence type="ECO:0000313" key="1">
    <source>
        <dbReference type="EMBL" id="KAH3842237.1"/>
    </source>
</evidence>
<sequence>MMRQRRISEKVVGNRVLENSCKPIVEGLKSPTVSSDERSLYSDVRMIHPIVTSEPNCLYMNSMKTTCDVNAAEIATNCTSDMMISTESALKCTTSVVEATTSTSQAAQSITKCMQKQAHAMKPKQTIKDAVREARATTEFQKKRETKQKACKEIIHKKLKSTQKCNEAKQNVLNIVTNSYDQDFHSQNSSCKTSTDNLLTF</sequence>
<dbReference type="AlphaFoldDB" id="A0A9D4QTM2"/>
<comment type="caution">
    <text evidence="1">The sequence shown here is derived from an EMBL/GenBank/DDBJ whole genome shotgun (WGS) entry which is preliminary data.</text>
</comment>
<evidence type="ECO:0000313" key="2">
    <source>
        <dbReference type="Proteomes" id="UP000828390"/>
    </source>
</evidence>
<reference evidence="1" key="1">
    <citation type="journal article" date="2019" name="bioRxiv">
        <title>The Genome of the Zebra Mussel, Dreissena polymorpha: A Resource for Invasive Species Research.</title>
        <authorList>
            <person name="McCartney M.A."/>
            <person name="Auch B."/>
            <person name="Kono T."/>
            <person name="Mallez S."/>
            <person name="Zhang Y."/>
            <person name="Obille A."/>
            <person name="Becker A."/>
            <person name="Abrahante J.E."/>
            <person name="Garbe J."/>
            <person name="Badalamenti J.P."/>
            <person name="Herman A."/>
            <person name="Mangelson H."/>
            <person name="Liachko I."/>
            <person name="Sullivan S."/>
            <person name="Sone E.D."/>
            <person name="Koren S."/>
            <person name="Silverstein K.A.T."/>
            <person name="Beckman K.B."/>
            <person name="Gohl D.M."/>
        </authorList>
    </citation>
    <scope>NUCLEOTIDE SEQUENCE</scope>
    <source>
        <strain evidence="1">Duluth1</strain>
        <tissue evidence="1">Whole animal</tissue>
    </source>
</reference>
<proteinExistence type="predicted"/>
<name>A0A9D4QTM2_DREPO</name>
<organism evidence="1 2">
    <name type="scientific">Dreissena polymorpha</name>
    <name type="common">Zebra mussel</name>
    <name type="synonym">Mytilus polymorpha</name>
    <dbReference type="NCBI Taxonomy" id="45954"/>
    <lineage>
        <taxon>Eukaryota</taxon>
        <taxon>Metazoa</taxon>
        <taxon>Spiralia</taxon>
        <taxon>Lophotrochozoa</taxon>
        <taxon>Mollusca</taxon>
        <taxon>Bivalvia</taxon>
        <taxon>Autobranchia</taxon>
        <taxon>Heteroconchia</taxon>
        <taxon>Euheterodonta</taxon>
        <taxon>Imparidentia</taxon>
        <taxon>Neoheterodontei</taxon>
        <taxon>Myida</taxon>
        <taxon>Dreissenoidea</taxon>
        <taxon>Dreissenidae</taxon>
        <taxon>Dreissena</taxon>
    </lineage>
</organism>
<gene>
    <name evidence="1" type="ORF">DPMN_115733</name>
</gene>
<accession>A0A9D4QTM2</accession>
<protein>
    <submittedName>
        <fullName evidence="1">Uncharacterized protein</fullName>
    </submittedName>
</protein>
<reference evidence="1" key="2">
    <citation type="submission" date="2020-11" db="EMBL/GenBank/DDBJ databases">
        <authorList>
            <person name="McCartney M.A."/>
            <person name="Auch B."/>
            <person name="Kono T."/>
            <person name="Mallez S."/>
            <person name="Becker A."/>
            <person name="Gohl D.M."/>
            <person name="Silverstein K.A.T."/>
            <person name="Koren S."/>
            <person name="Bechman K.B."/>
            <person name="Herman A."/>
            <person name="Abrahante J.E."/>
            <person name="Garbe J."/>
        </authorList>
    </citation>
    <scope>NUCLEOTIDE SEQUENCE</scope>
    <source>
        <strain evidence="1">Duluth1</strain>
        <tissue evidence="1">Whole animal</tissue>
    </source>
</reference>